<dbReference type="Pfam" id="PF02230">
    <property type="entry name" value="Abhydrolase_2"/>
    <property type="match status" value="1"/>
</dbReference>
<dbReference type="InterPro" id="IPR050955">
    <property type="entry name" value="Plant_Biomass_Hydrol_Est"/>
</dbReference>
<keyword evidence="6" id="KW-1185">Reference proteome</keyword>
<accession>A0A5B2V868</accession>
<feature type="domain" description="Phospholipase/carboxylesterase/thioesterase" evidence="4">
    <location>
        <begin position="130"/>
        <end position="228"/>
    </location>
</feature>
<dbReference type="PANTHER" id="PTHR43037:SF5">
    <property type="entry name" value="FERULOYL ESTERASE"/>
    <property type="match status" value="1"/>
</dbReference>
<evidence type="ECO:0000256" key="3">
    <source>
        <dbReference type="SAM" id="MobiDB-lite"/>
    </source>
</evidence>
<evidence type="ECO:0000313" key="5">
    <source>
        <dbReference type="EMBL" id="KAA2235006.1"/>
    </source>
</evidence>
<evidence type="ECO:0000259" key="4">
    <source>
        <dbReference type="Pfam" id="PF02230"/>
    </source>
</evidence>
<name>A0A5B2V868_9HYPH</name>
<evidence type="ECO:0000256" key="2">
    <source>
        <dbReference type="ARBA" id="ARBA00022801"/>
    </source>
</evidence>
<dbReference type="GO" id="GO:0016787">
    <property type="term" value="F:hydrolase activity"/>
    <property type="evidence" value="ECO:0007669"/>
    <property type="project" value="UniProtKB-KW"/>
</dbReference>
<dbReference type="Proteomes" id="UP000323142">
    <property type="component" value="Unassembled WGS sequence"/>
</dbReference>
<feature type="region of interest" description="Disordered" evidence="3">
    <location>
        <begin position="1"/>
        <end position="28"/>
    </location>
</feature>
<comment type="caution">
    <text evidence="5">The sequence shown here is derived from an EMBL/GenBank/DDBJ whole genome shotgun (WGS) entry which is preliminary data.</text>
</comment>
<keyword evidence="1" id="KW-0732">Signal</keyword>
<sequence length="237" mass="24522">MGQESGHGPNRDVAATSQGRLSARPQAIAQPGGLPVGLSRLGLEEGRDGLLFVPRGLDPARPAPLVVMLHGAGGEAAHVMGLVEPAAAAQGFVVLSPDSRLGTWDVIRGGYGPDVAFLNRALERVFAGAAIDPGRIAVGGFSDGGSYALCLGLANGDLFSDVLAFSPGFAAPAVTTGRPRIFISHGDRDEVLPVDKCGRRLARVLREGGYDVDYREFGGGHVVPPEMVAGALARFFS</sequence>
<reference evidence="5 6" key="1">
    <citation type="submission" date="2019-09" db="EMBL/GenBank/DDBJ databases">
        <title>Salinarimonas rosea gen. nov., sp. nov., a new member of the a-2 subgroup of the Proteobacteria.</title>
        <authorList>
            <person name="Liu J."/>
        </authorList>
    </citation>
    <scope>NUCLEOTIDE SEQUENCE [LARGE SCALE GENOMIC DNA]</scope>
    <source>
        <strain evidence="5 6">BN140002</strain>
    </source>
</reference>
<dbReference type="EMBL" id="VUOA01000040">
    <property type="protein sequence ID" value="KAA2235006.1"/>
    <property type="molecule type" value="Genomic_DNA"/>
</dbReference>
<reference evidence="5 6" key="2">
    <citation type="submission" date="2019-09" db="EMBL/GenBank/DDBJ databases">
        <authorList>
            <person name="Jin C."/>
        </authorList>
    </citation>
    <scope>NUCLEOTIDE SEQUENCE [LARGE SCALE GENOMIC DNA]</scope>
    <source>
        <strain evidence="5 6">BN140002</strain>
    </source>
</reference>
<protein>
    <submittedName>
        <fullName evidence="5">Phospholipase</fullName>
    </submittedName>
</protein>
<dbReference type="RefSeq" id="WP_149821601.1">
    <property type="nucleotide sequence ID" value="NZ_VUOA01000040.1"/>
</dbReference>
<evidence type="ECO:0000313" key="6">
    <source>
        <dbReference type="Proteomes" id="UP000323142"/>
    </source>
</evidence>
<dbReference type="AlphaFoldDB" id="A0A5B2V868"/>
<gene>
    <name evidence="5" type="ORF">F0L46_21955</name>
</gene>
<dbReference type="InterPro" id="IPR029058">
    <property type="entry name" value="AB_hydrolase_fold"/>
</dbReference>
<dbReference type="Gene3D" id="3.40.50.1820">
    <property type="entry name" value="alpha/beta hydrolase"/>
    <property type="match status" value="1"/>
</dbReference>
<organism evidence="5 6">
    <name type="scientific">Salinarimonas soli</name>
    <dbReference type="NCBI Taxonomy" id="1638099"/>
    <lineage>
        <taxon>Bacteria</taxon>
        <taxon>Pseudomonadati</taxon>
        <taxon>Pseudomonadota</taxon>
        <taxon>Alphaproteobacteria</taxon>
        <taxon>Hyphomicrobiales</taxon>
        <taxon>Salinarimonadaceae</taxon>
        <taxon>Salinarimonas</taxon>
    </lineage>
</organism>
<proteinExistence type="predicted"/>
<dbReference type="InterPro" id="IPR003140">
    <property type="entry name" value="PLipase/COase/thioEstase"/>
</dbReference>
<dbReference type="PANTHER" id="PTHR43037">
    <property type="entry name" value="UNNAMED PRODUCT-RELATED"/>
    <property type="match status" value="1"/>
</dbReference>
<dbReference type="OrthoDB" id="9805640at2"/>
<keyword evidence="2" id="KW-0378">Hydrolase</keyword>
<evidence type="ECO:0000256" key="1">
    <source>
        <dbReference type="ARBA" id="ARBA00022729"/>
    </source>
</evidence>
<dbReference type="SUPFAM" id="SSF53474">
    <property type="entry name" value="alpha/beta-Hydrolases"/>
    <property type="match status" value="1"/>
</dbReference>